<reference evidence="2" key="1">
    <citation type="journal article" date="2018" name="Genome Announc.">
        <title>First complete genome sequence of Yersinia massiliensis.</title>
        <authorList>
            <person name="Thomas M.C."/>
            <person name="Arling V."/>
            <person name="Goji N."/>
            <person name="Janzen T.W."/>
            <person name="Duceppe M.-O."/>
            <person name="Mathews A."/>
            <person name="Carrillo C."/>
            <person name="Amoako K."/>
        </authorList>
    </citation>
    <scope>NUCLEOTIDE SEQUENCE [LARGE SCALE GENOMIC DNA]</scope>
    <source>
        <strain evidence="2">GTA</strain>
    </source>
</reference>
<gene>
    <name evidence="1" type="ORF">DA391_09120</name>
</gene>
<name>A0ABM6UZ91_9GAMM</name>
<organism evidence="1 2">
    <name type="scientific">Yersinia massiliensis</name>
    <dbReference type="NCBI Taxonomy" id="419257"/>
    <lineage>
        <taxon>Bacteria</taxon>
        <taxon>Pseudomonadati</taxon>
        <taxon>Pseudomonadota</taxon>
        <taxon>Gammaproteobacteria</taxon>
        <taxon>Enterobacterales</taxon>
        <taxon>Yersiniaceae</taxon>
        <taxon>Yersinia</taxon>
    </lineage>
</organism>
<sequence>MMRQISPTQIALDNLKFKVSHRTKPKPPIPASEIPTYDHICVLLRAKFDRVRRTR</sequence>
<proteinExistence type="predicted"/>
<dbReference type="Proteomes" id="UP000240908">
    <property type="component" value="Chromosome"/>
</dbReference>
<keyword evidence="2" id="KW-1185">Reference proteome</keyword>
<dbReference type="EMBL" id="CP028487">
    <property type="protein sequence ID" value="AVX40393.1"/>
    <property type="molecule type" value="Genomic_DNA"/>
</dbReference>
<accession>A0ABM6UZ91</accession>
<protein>
    <submittedName>
        <fullName evidence="1">NinE family protein</fullName>
    </submittedName>
</protein>
<evidence type="ECO:0000313" key="1">
    <source>
        <dbReference type="EMBL" id="AVX40393.1"/>
    </source>
</evidence>
<evidence type="ECO:0000313" key="2">
    <source>
        <dbReference type="Proteomes" id="UP000240908"/>
    </source>
</evidence>